<feature type="transmembrane region" description="Helical" evidence="1">
    <location>
        <begin position="188"/>
        <end position="212"/>
    </location>
</feature>
<protein>
    <submittedName>
        <fullName evidence="2">DUF2189 domain-containing protein</fullName>
    </submittedName>
</protein>
<feature type="transmembrane region" description="Helical" evidence="1">
    <location>
        <begin position="68"/>
        <end position="88"/>
    </location>
</feature>
<keyword evidence="1" id="KW-0812">Transmembrane</keyword>
<dbReference type="Pfam" id="PF09955">
    <property type="entry name" value="DUF2189"/>
    <property type="match status" value="1"/>
</dbReference>
<organism evidence="2 3">
    <name type="scientific">Parasedimentitalea psychrophila</name>
    <dbReference type="NCBI Taxonomy" id="2997337"/>
    <lineage>
        <taxon>Bacteria</taxon>
        <taxon>Pseudomonadati</taxon>
        <taxon>Pseudomonadota</taxon>
        <taxon>Alphaproteobacteria</taxon>
        <taxon>Rhodobacterales</taxon>
        <taxon>Paracoccaceae</taxon>
        <taxon>Parasedimentitalea</taxon>
    </lineage>
</organism>
<name>A0A9Y2L5A2_9RHOB</name>
<feature type="transmembrane region" description="Helical" evidence="1">
    <location>
        <begin position="249"/>
        <end position="273"/>
    </location>
</feature>
<feature type="transmembrane region" description="Helical" evidence="1">
    <location>
        <begin position="94"/>
        <end position="114"/>
    </location>
</feature>
<dbReference type="RefSeq" id="WP_270919198.1">
    <property type="nucleotide sequence ID" value="NZ_CP127247.1"/>
</dbReference>
<dbReference type="InterPro" id="IPR018692">
    <property type="entry name" value="DUF2189"/>
</dbReference>
<evidence type="ECO:0000313" key="2">
    <source>
        <dbReference type="EMBL" id="WIY27184.1"/>
    </source>
</evidence>
<proteinExistence type="predicted"/>
<dbReference type="AlphaFoldDB" id="A0A9Y2L5A2"/>
<evidence type="ECO:0000313" key="3">
    <source>
        <dbReference type="Proteomes" id="UP001238334"/>
    </source>
</evidence>
<feature type="transmembrane region" description="Helical" evidence="1">
    <location>
        <begin position="146"/>
        <end position="168"/>
    </location>
</feature>
<keyword evidence="3" id="KW-1185">Reference proteome</keyword>
<evidence type="ECO:0000256" key="1">
    <source>
        <dbReference type="SAM" id="Phobius"/>
    </source>
</evidence>
<dbReference type="Proteomes" id="UP001238334">
    <property type="component" value="Chromosome"/>
</dbReference>
<sequence length="286" mass="30664">MAKTIGNPLSWLFQHAETTSHHISASVDQMGGETASAAMPRVRRLELADLKYALKAGVEDFAACRSDAMFLVLFYPLIGVVMVVMGFSMNLLPLLVPMIMGFALIGPLAAVGLYEMSSRREAGFEPKWIDAFDVVRSPSFGAILMLGVYLAALFFVWMICANSVYAWTLGPESPTSLAAFVSDTFTTTAGWVMVTVGSGLGALFALAALAISVVSFPLLLDRHVGLPVAVVTSIRVLRASPVVTLTWGALIGTSLVIASIPFLLGLVVVVPIFGHATWHLYRRAVE</sequence>
<gene>
    <name evidence="2" type="ORF">QPJ95_09845</name>
</gene>
<dbReference type="KEGG" id="ppso:QPJ95_09845"/>
<keyword evidence="1" id="KW-0472">Membrane</keyword>
<keyword evidence="1" id="KW-1133">Transmembrane helix</keyword>
<dbReference type="EMBL" id="CP127247">
    <property type="protein sequence ID" value="WIY27184.1"/>
    <property type="molecule type" value="Genomic_DNA"/>
</dbReference>
<reference evidence="2 3" key="1">
    <citation type="submission" date="2023-06" db="EMBL/GenBank/DDBJ databases">
        <title>Parasedimentitalea psychrophila sp. nov., a psychrophilic bacterium isolated from deep-sea sediment.</title>
        <authorList>
            <person name="Li A."/>
        </authorList>
    </citation>
    <scope>NUCLEOTIDE SEQUENCE [LARGE SCALE GENOMIC DNA]</scope>
    <source>
        <strain evidence="2 3">QS115</strain>
    </source>
</reference>
<accession>A0A9Y2L5A2</accession>